<evidence type="ECO:0000256" key="6">
    <source>
        <dbReference type="ARBA" id="ARBA00023136"/>
    </source>
</evidence>
<feature type="transmembrane region" description="Helical" evidence="7">
    <location>
        <begin position="145"/>
        <end position="168"/>
    </location>
</feature>
<keyword evidence="2 7" id="KW-0813">Transport</keyword>
<evidence type="ECO:0000259" key="8">
    <source>
        <dbReference type="PROSITE" id="PS50928"/>
    </source>
</evidence>
<reference evidence="9" key="2">
    <citation type="journal article" date="2021" name="PeerJ">
        <title>Extensive microbial diversity within the chicken gut microbiome revealed by metagenomics and culture.</title>
        <authorList>
            <person name="Gilroy R."/>
            <person name="Ravi A."/>
            <person name="Getino M."/>
            <person name="Pursley I."/>
            <person name="Horton D.L."/>
            <person name="Alikhan N.F."/>
            <person name="Baker D."/>
            <person name="Gharbi K."/>
            <person name="Hall N."/>
            <person name="Watson M."/>
            <person name="Adriaenssens E.M."/>
            <person name="Foster-Nyarko E."/>
            <person name="Jarju S."/>
            <person name="Secka A."/>
            <person name="Antonio M."/>
            <person name="Oren A."/>
            <person name="Chaudhuri R.R."/>
            <person name="La Ragione R."/>
            <person name="Hildebrand F."/>
            <person name="Pallen M.J."/>
        </authorList>
    </citation>
    <scope>NUCLEOTIDE SEQUENCE</scope>
    <source>
        <strain evidence="9">10532</strain>
    </source>
</reference>
<organism evidence="9 10">
    <name type="scientific">Candidatus Gallitreponema excrementavium</name>
    <dbReference type="NCBI Taxonomy" id="2840840"/>
    <lineage>
        <taxon>Bacteria</taxon>
        <taxon>Pseudomonadati</taxon>
        <taxon>Spirochaetota</taxon>
        <taxon>Spirochaetia</taxon>
        <taxon>Spirochaetales</taxon>
        <taxon>Candidatus Gallitreponema</taxon>
    </lineage>
</organism>
<dbReference type="PROSITE" id="PS50928">
    <property type="entry name" value="ABC_TM1"/>
    <property type="match status" value="1"/>
</dbReference>
<dbReference type="InterPro" id="IPR035906">
    <property type="entry name" value="MetI-like_sf"/>
</dbReference>
<dbReference type="AlphaFoldDB" id="A0A9D9HP52"/>
<comment type="subcellular location">
    <subcellularLocation>
        <location evidence="1 7">Cell membrane</location>
        <topology evidence="1 7">Multi-pass membrane protein</topology>
    </subcellularLocation>
</comment>
<dbReference type="GO" id="GO:0005886">
    <property type="term" value="C:plasma membrane"/>
    <property type="evidence" value="ECO:0007669"/>
    <property type="project" value="UniProtKB-SubCell"/>
</dbReference>
<evidence type="ECO:0000256" key="5">
    <source>
        <dbReference type="ARBA" id="ARBA00022989"/>
    </source>
</evidence>
<feature type="transmembrane region" description="Helical" evidence="7">
    <location>
        <begin position="297"/>
        <end position="317"/>
    </location>
</feature>
<dbReference type="Pfam" id="PF00528">
    <property type="entry name" value="BPD_transp_1"/>
    <property type="match status" value="1"/>
</dbReference>
<evidence type="ECO:0000256" key="4">
    <source>
        <dbReference type="ARBA" id="ARBA00022692"/>
    </source>
</evidence>
<sequence length="368" mass="40841">MRKTFFDKIPRFFLPFYKLRKRFPLVSFILGRLITMAVVLFVLGFAVFGLMELAPGDIVDQLITQQLMSGAAQRTGGAGAISTGENVLTDAQFEKQRESLGLNKPFYIQYFLWLKRVLLEGDLGVSLISRAPVSFLLSGRIINSLILNLISLVLITGVSFVLGVWFSSKAGTWADLAGSFFALFFHAFPGILMLILLQLFAVVTGLFPVTAYPFFPFSENPLGFSFSYLHHIFLPLLSAFLGGIGGTMRMIRSTMLDQLGQPYITAIRSRGISEFRIYFCHAFRNTLNPYITGSANLLAGLFSGSLVLEIIFAYPGVGRLMYEAVIQEDVNLVLANIMFVSFLVLLGMVISDVVLALVDPRIRYGKEA</sequence>
<feature type="transmembrane region" description="Helical" evidence="7">
    <location>
        <begin position="180"/>
        <end position="208"/>
    </location>
</feature>
<feature type="transmembrane region" description="Helical" evidence="7">
    <location>
        <begin position="228"/>
        <end position="248"/>
    </location>
</feature>
<evidence type="ECO:0000256" key="3">
    <source>
        <dbReference type="ARBA" id="ARBA00022475"/>
    </source>
</evidence>
<reference evidence="9" key="1">
    <citation type="submission" date="2020-10" db="EMBL/GenBank/DDBJ databases">
        <authorList>
            <person name="Gilroy R."/>
        </authorList>
    </citation>
    <scope>NUCLEOTIDE SEQUENCE</scope>
    <source>
        <strain evidence="9">10532</strain>
    </source>
</reference>
<dbReference type="PANTHER" id="PTHR30465">
    <property type="entry name" value="INNER MEMBRANE ABC TRANSPORTER"/>
    <property type="match status" value="1"/>
</dbReference>
<dbReference type="Gene3D" id="1.10.3720.10">
    <property type="entry name" value="MetI-like"/>
    <property type="match status" value="1"/>
</dbReference>
<dbReference type="InterPro" id="IPR000515">
    <property type="entry name" value="MetI-like"/>
</dbReference>
<dbReference type="CDD" id="cd06261">
    <property type="entry name" value="TM_PBP2"/>
    <property type="match status" value="1"/>
</dbReference>
<evidence type="ECO:0000256" key="1">
    <source>
        <dbReference type="ARBA" id="ARBA00004651"/>
    </source>
</evidence>
<evidence type="ECO:0000313" key="9">
    <source>
        <dbReference type="EMBL" id="MBO8457619.1"/>
    </source>
</evidence>
<evidence type="ECO:0000313" key="10">
    <source>
        <dbReference type="Proteomes" id="UP000823638"/>
    </source>
</evidence>
<proteinExistence type="inferred from homology"/>
<comment type="caution">
    <text evidence="9">The sequence shown here is derived from an EMBL/GenBank/DDBJ whole genome shotgun (WGS) entry which is preliminary data.</text>
</comment>
<keyword evidence="3" id="KW-1003">Cell membrane</keyword>
<protein>
    <submittedName>
        <fullName evidence="9">ABC transporter permease</fullName>
    </submittedName>
</protein>
<evidence type="ECO:0000256" key="7">
    <source>
        <dbReference type="RuleBase" id="RU363032"/>
    </source>
</evidence>
<comment type="similarity">
    <text evidence="7">Belongs to the binding-protein-dependent transport system permease family.</text>
</comment>
<name>A0A9D9HP52_9SPIR</name>
<dbReference type="Proteomes" id="UP000823638">
    <property type="component" value="Unassembled WGS sequence"/>
</dbReference>
<accession>A0A9D9HP52</accession>
<keyword evidence="5 7" id="KW-1133">Transmembrane helix</keyword>
<dbReference type="PANTHER" id="PTHR30465:SF0">
    <property type="entry name" value="OLIGOPEPTIDE TRANSPORT SYSTEM PERMEASE PROTEIN APPB"/>
    <property type="match status" value="1"/>
</dbReference>
<dbReference type="SUPFAM" id="SSF161098">
    <property type="entry name" value="MetI-like"/>
    <property type="match status" value="1"/>
</dbReference>
<feature type="transmembrane region" description="Helical" evidence="7">
    <location>
        <begin position="25"/>
        <end position="51"/>
    </location>
</feature>
<dbReference type="EMBL" id="JADIMM010000070">
    <property type="protein sequence ID" value="MBO8457619.1"/>
    <property type="molecule type" value="Genomic_DNA"/>
</dbReference>
<feature type="transmembrane region" description="Helical" evidence="7">
    <location>
        <begin position="337"/>
        <end position="358"/>
    </location>
</feature>
<keyword evidence="6 7" id="KW-0472">Membrane</keyword>
<dbReference type="GO" id="GO:0055085">
    <property type="term" value="P:transmembrane transport"/>
    <property type="evidence" value="ECO:0007669"/>
    <property type="project" value="InterPro"/>
</dbReference>
<keyword evidence="4 7" id="KW-0812">Transmembrane</keyword>
<evidence type="ECO:0000256" key="2">
    <source>
        <dbReference type="ARBA" id="ARBA00022448"/>
    </source>
</evidence>
<gene>
    <name evidence="9" type="ORF">IAA81_05250</name>
</gene>
<feature type="domain" description="ABC transmembrane type-1" evidence="8">
    <location>
        <begin position="141"/>
        <end position="355"/>
    </location>
</feature>